<dbReference type="InterPro" id="IPR013149">
    <property type="entry name" value="ADH-like_C"/>
</dbReference>
<evidence type="ECO:0000259" key="1">
    <source>
        <dbReference type="SMART" id="SM00829"/>
    </source>
</evidence>
<keyword evidence="3" id="KW-1185">Reference proteome</keyword>
<dbReference type="SMART" id="SM00829">
    <property type="entry name" value="PKS_ER"/>
    <property type="match status" value="1"/>
</dbReference>
<name>A0A7W8HM51_9BURK</name>
<dbReference type="CDD" id="cd08288">
    <property type="entry name" value="MDR_yhdh"/>
    <property type="match status" value="1"/>
</dbReference>
<reference evidence="2 3" key="1">
    <citation type="submission" date="2020-08" db="EMBL/GenBank/DDBJ databases">
        <title>Genomic Encyclopedia of Type Strains, Phase IV (KMG-IV): sequencing the most valuable type-strain genomes for metagenomic binning, comparative biology and taxonomic classification.</title>
        <authorList>
            <person name="Goeker M."/>
        </authorList>
    </citation>
    <scope>NUCLEOTIDE SEQUENCE [LARGE SCALE GENOMIC DNA]</scope>
    <source>
        <strain evidence="2 3">DSM 29781</strain>
    </source>
</reference>
<feature type="domain" description="Enoyl reductase (ER)" evidence="1">
    <location>
        <begin position="13"/>
        <end position="328"/>
    </location>
</feature>
<dbReference type="Gene3D" id="3.90.180.10">
    <property type="entry name" value="Medium-chain alcohol dehydrogenases, catalytic domain"/>
    <property type="match status" value="1"/>
</dbReference>
<dbReference type="InterPro" id="IPR014188">
    <property type="entry name" value="Acrylyl-CoA_reductase_AcuI"/>
</dbReference>
<dbReference type="Pfam" id="PF00107">
    <property type="entry name" value="ADH_zinc_N"/>
    <property type="match status" value="1"/>
</dbReference>
<evidence type="ECO:0000313" key="2">
    <source>
        <dbReference type="EMBL" id="MBB5273906.1"/>
    </source>
</evidence>
<dbReference type="RefSeq" id="WP_183970769.1">
    <property type="nucleotide sequence ID" value="NZ_BAABEW010000009.1"/>
</dbReference>
<dbReference type="InterPro" id="IPR011032">
    <property type="entry name" value="GroES-like_sf"/>
</dbReference>
<evidence type="ECO:0000313" key="3">
    <source>
        <dbReference type="Proteomes" id="UP000532440"/>
    </source>
</evidence>
<dbReference type="PANTHER" id="PTHR43677:SF1">
    <property type="entry name" value="ACRYLYL-COA REDUCTASE ACUI-RELATED"/>
    <property type="match status" value="1"/>
</dbReference>
<gene>
    <name evidence="2" type="ORF">HNQ70_003939</name>
</gene>
<dbReference type="EMBL" id="JACHGB010000010">
    <property type="protein sequence ID" value="MBB5273906.1"/>
    <property type="molecule type" value="Genomic_DNA"/>
</dbReference>
<dbReference type="AlphaFoldDB" id="A0A7W8HM51"/>
<dbReference type="EC" id="1.3.1.-" evidence="2"/>
<dbReference type="SUPFAM" id="SSF51735">
    <property type="entry name" value="NAD(P)-binding Rossmann-fold domains"/>
    <property type="match status" value="1"/>
</dbReference>
<dbReference type="InterPro" id="IPR013154">
    <property type="entry name" value="ADH-like_N"/>
</dbReference>
<dbReference type="PANTHER" id="PTHR43677">
    <property type="entry name" value="SHORT-CHAIN DEHYDROGENASE/REDUCTASE"/>
    <property type="match status" value="1"/>
</dbReference>
<dbReference type="GO" id="GO:0043957">
    <property type="term" value="F:acryloyl-CoA reductase (NADPH) activity"/>
    <property type="evidence" value="ECO:0007669"/>
    <property type="project" value="TreeGrafter"/>
</dbReference>
<dbReference type="InterPro" id="IPR051397">
    <property type="entry name" value="Zn-ADH-like_protein"/>
</dbReference>
<keyword evidence="2" id="KW-0560">Oxidoreductase</keyword>
<accession>A0A7W8HM51</accession>
<dbReference type="InterPro" id="IPR020843">
    <property type="entry name" value="ER"/>
</dbReference>
<dbReference type="Gene3D" id="3.40.50.720">
    <property type="entry name" value="NAD(P)-binding Rossmann-like Domain"/>
    <property type="match status" value="1"/>
</dbReference>
<dbReference type="Pfam" id="PF08240">
    <property type="entry name" value="ADH_N"/>
    <property type="match status" value="1"/>
</dbReference>
<dbReference type="InterPro" id="IPR036291">
    <property type="entry name" value="NAD(P)-bd_dom_sf"/>
</dbReference>
<organism evidence="2 3">
    <name type="scientific">Quisquiliibacterium transsilvanicum</name>
    <dbReference type="NCBI Taxonomy" id="1549638"/>
    <lineage>
        <taxon>Bacteria</taxon>
        <taxon>Pseudomonadati</taxon>
        <taxon>Pseudomonadota</taxon>
        <taxon>Betaproteobacteria</taxon>
        <taxon>Burkholderiales</taxon>
        <taxon>Burkholderiaceae</taxon>
        <taxon>Quisquiliibacterium</taxon>
    </lineage>
</organism>
<dbReference type="SUPFAM" id="SSF50129">
    <property type="entry name" value="GroES-like"/>
    <property type="match status" value="1"/>
</dbReference>
<comment type="caution">
    <text evidence="2">The sequence shown here is derived from an EMBL/GenBank/DDBJ whole genome shotgun (WGS) entry which is preliminary data.</text>
</comment>
<dbReference type="NCBIfam" id="TIGR02823">
    <property type="entry name" value="oxido_YhdH"/>
    <property type="match status" value="1"/>
</dbReference>
<proteinExistence type="predicted"/>
<dbReference type="Proteomes" id="UP000532440">
    <property type="component" value="Unassembled WGS sequence"/>
</dbReference>
<sequence length="332" mass="35131">MFNAIYLQKSADGAFDASLRALDDAELDTHAADGDVVVRVEWSTLNFKDGLALTNRSPVVRKWPMVPGIDGAGTVESSTHASFKSGDKVVLNGWGVGETHWGCLAQKARLKGDWLLQLPAPLTPRQAMSIGTAGYTAMLCVMALDRQGVQPDQGEVLVTGAAGGVGSVAIALLAGRGYRVIASTGRTAEADYLKSLGAAEVIDRKELSEPGKPMQKERWAGVVDCVGSHTLANACAQTRYRGTVAACGLAQGMDFPSSVAPFILRGVKLIGVDSVMCPMTDRAEAWQRLARELDLSRLQAITTEIGLGEAIARGADVLAGKVRGRLVVDVNR</sequence>
<protein>
    <submittedName>
        <fullName evidence="2">Acrylyl-CoA reductase (NADPH)</fullName>
        <ecNumber evidence="2">1.3.1.-</ecNumber>
    </submittedName>
</protein>